<evidence type="ECO:0000313" key="2">
    <source>
        <dbReference type="Proteomes" id="UP000315353"/>
    </source>
</evidence>
<dbReference type="AlphaFoldDB" id="A0AB73B473"/>
<protein>
    <submittedName>
        <fullName evidence="1">Uncharacterized protein</fullName>
    </submittedName>
</protein>
<proteinExistence type="predicted"/>
<reference evidence="1 2" key="1">
    <citation type="submission" date="2019-06" db="EMBL/GenBank/DDBJ databases">
        <title>Whole genome shotgun sequence of Corynebacterium flavescens NBRC 14136.</title>
        <authorList>
            <person name="Hosoyama A."/>
            <person name="Uohara A."/>
            <person name="Ohji S."/>
            <person name="Ichikawa N."/>
        </authorList>
    </citation>
    <scope>NUCLEOTIDE SEQUENCE [LARGE SCALE GENOMIC DNA]</scope>
    <source>
        <strain evidence="1 2">NBRC 14136</strain>
    </source>
</reference>
<organism evidence="1 2">
    <name type="scientific">Corynebacterium flavescens</name>
    <dbReference type="NCBI Taxonomy" id="28028"/>
    <lineage>
        <taxon>Bacteria</taxon>
        <taxon>Bacillati</taxon>
        <taxon>Actinomycetota</taxon>
        <taxon>Actinomycetes</taxon>
        <taxon>Mycobacteriales</taxon>
        <taxon>Corynebacteriaceae</taxon>
        <taxon>Corynebacterium</taxon>
    </lineage>
</organism>
<accession>A0AB73B473</accession>
<dbReference type="Proteomes" id="UP000315353">
    <property type="component" value="Unassembled WGS sequence"/>
</dbReference>
<comment type="caution">
    <text evidence="1">The sequence shown here is derived from an EMBL/GenBank/DDBJ whole genome shotgun (WGS) entry which is preliminary data.</text>
</comment>
<sequence length="195" mass="21176">MFYTFTWLSVPGFMLAGMKQKHSARKPLSSMTTQNTVTAGSSFSAAEVAAQVLFEEKETVEKIHAILHHPRSLARPTAAWRPPVLKLPGVAGQPPLIAAMTRRRVGERVRARVRGFGERRAPAYLLSVRITDPHDREVPAALAEGWIRSLVEPALAGAVHEIEGGGATTYVWLVDSAFNPVHSPNSLFEGFAAAA</sequence>
<evidence type="ECO:0000313" key="1">
    <source>
        <dbReference type="EMBL" id="GEB96655.1"/>
    </source>
</evidence>
<name>A0AB73B473_CORFL</name>
<gene>
    <name evidence="1" type="ORF">CFL01nite_01500</name>
</gene>
<dbReference type="EMBL" id="BJNB01000001">
    <property type="protein sequence ID" value="GEB96655.1"/>
    <property type="molecule type" value="Genomic_DNA"/>
</dbReference>